<dbReference type="InterPro" id="IPR000835">
    <property type="entry name" value="HTH_MarR-typ"/>
</dbReference>
<dbReference type="PANTHER" id="PTHR42756">
    <property type="entry name" value="TRANSCRIPTIONAL REGULATOR, MARR"/>
    <property type="match status" value="1"/>
</dbReference>
<dbReference type="GO" id="GO:0003677">
    <property type="term" value="F:DNA binding"/>
    <property type="evidence" value="ECO:0007669"/>
    <property type="project" value="UniProtKB-KW"/>
</dbReference>
<evidence type="ECO:0000313" key="11">
    <source>
        <dbReference type="Proteomes" id="UP001139286"/>
    </source>
</evidence>
<dbReference type="PANTHER" id="PTHR42756:SF1">
    <property type="entry name" value="TRANSCRIPTIONAL REPRESSOR OF EMRAB OPERON"/>
    <property type="match status" value="1"/>
</dbReference>
<evidence type="ECO:0000256" key="6">
    <source>
        <dbReference type="ARBA" id="ARBA00046337"/>
    </source>
</evidence>
<dbReference type="AlphaFoldDB" id="A0A9X1I7W1"/>
<evidence type="ECO:0000256" key="4">
    <source>
        <dbReference type="ARBA" id="ARBA00023125"/>
    </source>
</evidence>
<name>A0A9X1I7W1_9FLAO</name>
<evidence type="ECO:0000256" key="2">
    <source>
        <dbReference type="ARBA" id="ARBA00022490"/>
    </source>
</evidence>
<dbReference type="Proteomes" id="UP001139286">
    <property type="component" value="Unassembled WGS sequence"/>
</dbReference>
<sequence>MKSDKLKLNQQLCFPIYLLAKDIVSLYKPLLQAINLTYPQYLVMLILWENDALSLKSIGERLSLDSGTLTPLIKRLLSKELVIKKRSEEDERIVNISLTEKGKALKTEAQCIPEELMSIMNLSNEELENFRETIKKILNKRK</sequence>
<evidence type="ECO:0000256" key="8">
    <source>
        <dbReference type="ARBA" id="ARBA00047207"/>
    </source>
</evidence>
<proteinExistence type="inferred from homology"/>
<keyword evidence="4" id="KW-0238">DNA-binding</keyword>
<evidence type="ECO:0000256" key="3">
    <source>
        <dbReference type="ARBA" id="ARBA00023015"/>
    </source>
</evidence>
<dbReference type="RefSeq" id="WP_226696445.1">
    <property type="nucleotide sequence ID" value="NZ_JAJAPX010000005.1"/>
</dbReference>
<dbReference type="InterPro" id="IPR036390">
    <property type="entry name" value="WH_DNA-bd_sf"/>
</dbReference>
<keyword evidence="11" id="KW-1185">Reference proteome</keyword>
<feature type="domain" description="HTH marR-type" evidence="9">
    <location>
        <begin position="9"/>
        <end position="139"/>
    </location>
</feature>
<keyword evidence="3" id="KW-0805">Transcription regulation</keyword>
<dbReference type="SMART" id="SM00347">
    <property type="entry name" value="HTH_MARR"/>
    <property type="match status" value="1"/>
</dbReference>
<accession>A0A9X1I7W1</accession>
<gene>
    <name evidence="10" type="ORF">LG651_12465</name>
</gene>
<dbReference type="SUPFAM" id="SSF46785">
    <property type="entry name" value="Winged helix' DNA-binding domain"/>
    <property type="match status" value="1"/>
</dbReference>
<comment type="subcellular location">
    <subcellularLocation>
        <location evidence="1">Cytoplasm</location>
    </subcellularLocation>
</comment>
<organism evidence="10 11">
    <name type="scientific">Neotamlana sargassicola</name>
    <dbReference type="NCBI Taxonomy" id="2883125"/>
    <lineage>
        <taxon>Bacteria</taxon>
        <taxon>Pseudomonadati</taxon>
        <taxon>Bacteroidota</taxon>
        <taxon>Flavobacteriia</taxon>
        <taxon>Flavobacteriales</taxon>
        <taxon>Flavobacteriaceae</taxon>
        <taxon>Neotamlana</taxon>
    </lineage>
</organism>
<dbReference type="GO" id="GO:0005737">
    <property type="term" value="C:cytoplasm"/>
    <property type="evidence" value="ECO:0007669"/>
    <property type="project" value="UniProtKB-SubCell"/>
</dbReference>
<dbReference type="InterPro" id="IPR036388">
    <property type="entry name" value="WH-like_DNA-bd_sf"/>
</dbReference>
<evidence type="ECO:0000256" key="7">
    <source>
        <dbReference type="ARBA" id="ARBA00047188"/>
    </source>
</evidence>
<dbReference type="Gene3D" id="1.10.10.10">
    <property type="entry name" value="Winged helix-like DNA-binding domain superfamily/Winged helix DNA-binding domain"/>
    <property type="match status" value="1"/>
</dbReference>
<comment type="similarity">
    <text evidence="6">Belongs to the SarZ family.</text>
</comment>
<evidence type="ECO:0000256" key="1">
    <source>
        <dbReference type="ARBA" id="ARBA00004496"/>
    </source>
</evidence>
<dbReference type="PROSITE" id="PS50995">
    <property type="entry name" value="HTH_MARR_2"/>
    <property type="match status" value="1"/>
</dbReference>
<evidence type="ECO:0000259" key="9">
    <source>
        <dbReference type="PROSITE" id="PS50995"/>
    </source>
</evidence>
<keyword evidence="5" id="KW-0804">Transcription</keyword>
<evidence type="ECO:0000256" key="5">
    <source>
        <dbReference type="ARBA" id="ARBA00023163"/>
    </source>
</evidence>
<evidence type="ECO:0000313" key="10">
    <source>
        <dbReference type="EMBL" id="MCB4809063.1"/>
    </source>
</evidence>
<dbReference type="FunFam" id="1.10.10.10:FF:000163">
    <property type="entry name" value="MarR family transcriptional regulator"/>
    <property type="match status" value="1"/>
</dbReference>
<keyword evidence="2" id="KW-0963">Cytoplasm</keyword>
<comment type="caution">
    <text evidence="10">The sequence shown here is derived from an EMBL/GenBank/DDBJ whole genome shotgun (WGS) entry which is preliminary data.</text>
</comment>
<dbReference type="Pfam" id="PF22381">
    <property type="entry name" value="Staph_reg_Sar_Rot"/>
    <property type="match status" value="1"/>
</dbReference>
<dbReference type="EMBL" id="JAJAPX010000005">
    <property type="protein sequence ID" value="MCB4809063.1"/>
    <property type="molecule type" value="Genomic_DNA"/>
</dbReference>
<protein>
    <recommendedName>
        <fullName evidence="7">HTH-type transcriptional regulator SarZ</fullName>
    </recommendedName>
    <alternativeName>
        <fullName evidence="8">Staphylococcal accessory regulator Z</fullName>
    </alternativeName>
</protein>
<dbReference type="InterPro" id="IPR055166">
    <property type="entry name" value="Transc_reg_Sar_Rot_HTH"/>
</dbReference>
<dbReference type="GO" id="GO:0003700">
    <property type="term" value="F:DNA-binding transcription factor activity"/>
    <property type="evidence" value="ECO:0007669"/>
    <property type="project" value="InterPro"/>
</dbReference>
<reference evidence="10" key="1">
    <citation type="submission" date="2021-10" db="EMBL/GenBank/DDBJ databases">
        <title>Tamlana sargassums sp. nov., and Tamlana laminarinivorans sp. nov., two new bacteria isolated from the brown alga.</title>
        <authorList>
            <person name="Li J."/>
        </authorList>
    </citation>
    <scope>NUCLEOTIDE SEQUENCE</scope>
    <source>
        <strain evidence="10">62-3</strain>
    </source>
</reference>